<evidence type="ECO:0000313" key="4">
    <source>
        <dbReference type="WBParaSite" id="TCONS_00010386.p1"/>
    </source>
</evidence>
<dbReference type="Proteomes" id="UP000035681">
    <property type="component" value="Unplaced"/>
</dbReference>
<dbReference type="WBParaSite" id="SSTP_0001104500.1">
    <property type="protein sequence ID" value="SSTP_0001104500.1"/>
    <property type="gene ID" value="SSTP_0001104500"/>
</dbReference>
<evidence type="ECO:0000313" key="2">
    <source>
        <dbReference type="Proteomes" id="UP000035681"/>
    </source>
</evidence>
<reference evidence="3" key="1">
    <citation type="submission" date="2015-08" db="UniProtKB">
        <authorList>
            <consortium name="WormBaseParasite"/>
        </authorList>
    </citation>
    <scope>IDENTIFICATION</scope>
</reference>
<name>A0A0K0ENK8_STRER</name>
<protein>
    <submittedName>
        <fullName evidence="4">Transmembrane protein</fullName>
    </submittedName>
</protein>
<dbReference type="WBParaSite" id="TCONS_00010386.p1">
    <property type="protein sequence ID" value="TCONS_00010386.p1"/>
    <property type="gene ID" value="XLOC_003475"/>
</dbReference>
<evidence type="ECO:0000313" key="3">
    <source>
        <dbReference type="WBParaSite" id="SSTP_0001104500.1"/>
    </source>
</evidence>
<organism evidence="3">
    <name type="scientific">Strongyloides stercoralis</name>
    <name type="common">Threadworm</name>
    <dbReference type="NCBI Taxonomy" id="6248"/>
    <lineage>
        <taxon>Eukaryota</taxon>
        <taxon>Metazoa</taxon>
        <taxon>Ecdysozoa</taxon>
        <taxon>Nematoda</taxon>
        <taxon>Chromadorea</taxon>
        <taxon>Rhabditida</taxon>
        <taxon>Tylenchina</taxon>
        <taxon>Panagrolaimomorpha</taxon>
        <taxon>Strongyloidoidea</taxon>
        <taxon>Strongyloididae</taxon>
        <taxon>Strongyloides</taxon>
    </lineage>
</organism>
<accession>A0A0K0ENK8</accession>
<keyword evidence="2" id="KW-1185">Reference proteome</keyword>
<feature type="transmembrane region" description="Helical" evidence="1">
    <location>
        <begin position="20"/>
        <end position="37"/>
    </location>
</feature>
<keyword evidence="1" id="KW-1133">Transmembrane helix</keyword>
<evidence type="ECO:0000256" key="1">
    <source>
        <dbReference type="SAM" id="Phobius"/>
    </source>
</evidence>
<proteinExistence type="predicted"/>
<sequence length="103" mass="12181">MLSIWNKIINEIKSDTLKFVLLSASGLGVILVVLTYFNDEDIFSKLTDAQRRRKMKKEMRKIEKNLIKRKRRMQVFRENVKKISNSDNNNYSITSDTSLLNRK</sequence>
<keyword evidence="1" id="KW-0812">Transmembrane</keyword>
<keyword evidence="1" id="KW-0472">Membrane</keyword>
<dbReference type="AlphaFoldDB" id="A0A0K0ENK8"/>